<dbReference type="EMBL" id="CAJVPZ010064165">
    <property type="protein sequence ID" value="CAG8794007.1"/>
    <property type="molecule type" value="Genomic_DNA"/>
</dbReference>
<feature type="non-terminal residue" evidence="1">
    <location>
        <position position="1"/>
    </location>
</feature>
<gene>
    <name evidence="1" type="ORF">RFULGI_LOCUS17030</name>
</gene>
<keyword evidence="2" id="KW-1185">Reference proteome</keyword>
<sequence length="259" mass="29397">FNYLLQFALCAMCHSSFQRKKSSKNHKSYEFSHNIPNDLDTASKLSNVSDSDLDNFSDETIDNLSNSLETKKVSFSLSVKLVDKVELPSKFIEIYISSIEDLLSEVYNYLIILLENNAIPMDDYFIAYKFEKTSGAGIQLKDSNDFKKFILDNDKAIKEKKSYNYDSSADEIKIKSKKQKTIPKESSLSEAEKLHGQYINGIGSIEVPPTHPIFNNQHTRNNNDKPKLQNDAILLSNNNNPQAMQPIIIPISYPLLQTG</sequence>
<name>A0A9N9JRQ6_9GLOM</name>
<accession>A0A9N9JRQ6</accession>
<evidence type="ECO:0000313" key="1">
    <source>
        <dbReference type="EMBL" id="CAG8794007.1"/>
    </source>
</evidence>
<feature type="non-terminal residue" evidence="1">
    <location>
        <position position="259"/>
    </location>
</feature>
<dbReference type="AlphaFoldDB" id="A0A9N9JRQ6"/>
<comment type="caution">
    <text evidence="1">The sequence shown here is derived from an EMBL/GenBank/DDBJ whole genome shotgun (WGS) entry which is preliminary data.</text>
</comment>
<organism evidence="1 2">
    <name type="scientific">Racocetra fulgida</name>
    <dbReference type="NCBI Taxonomy" id="60492"/>
    <lineage>
        <taxon>Eukaryota</taxon>
        <taxon>Fungi</taxon>
        <taxon>Fungi incertae sedis</taxon>
        <taxon>Mucoromycota</taxon>
        <taxon>Glomeromycotina</taxon>
        <taxon>Glomeromycetes</taxon>
        <taxon>Diversisporales</taxon>
        <taxon>Gigasporaceae</taxon>
        <taxon>Racocetra</taxon>
    </lineage>
</organism>
<dbReference type="OrthoDB" id="2311519at2759"/>
<dbReference type="Proteomes" id="UP000789396">
    <property type="component" value="Unassembled WGS sequence"/>
</dbReference>
<evidence type="ECO:0000313" key="2">
    <source>
        <dbReference type="Proteomes" id="UP000789396"/>
    </source>
</evidence>
<protein>
    <submittedName>
        <fullName evidence="1">18967_t:CDS:1</fullName>
    </submittedName>
</protein>
<reference evidence="1" key="1">
    <citation type="submission" date="2021-06" db="EMBL/GenBank/DDBJ databases">
        <authorList>
            <person name="Kallberg Y."/>
            <person name="Tangrot J."/>
            <person name="Rosling A."/>
        </authorList>
    </citation>
    <scope>NUCLEOTIDE SEQUENCE</scope>
    <source>
        <strain evidence="1">IN212</strain>
    </source>
</reference>
<proteinExistence type="predicted"/>